<feature type="region of interest" description="Disordered" evidence="1">
    <location>
        <begin position="83"/>
        <end position="113"/>
    </location>
</feature>
<dbReference type="EMBL" id="BGPR01013696">
    <property type="protein sequence ID" value="GBN61796.1"/>
    <property type="molecule type" value="Genomic_DNA"/>
</dbReference>
<gene>
    <name evidence="2" type="ORF">AVEN_198905_1</name>
</gene>
<feature type="compositionally biased region" description="Basic and acidic residues" evidence="1">
    <location>
        <begin position="93"/>
        <end position="113"/>
    </location>
</feature>
<dbReference type="AlphaFoldDB" id="A0A4Y2QGE8"/>
<organism evidence="2 3">
    <name type="scientific">Araneus ventricosus</name>
    <name type="common">Orbweaver spider</name>
    <name type="synonym">Epeira ventricosa</name>
    <dbReference type="NCBI Taxonomy" id="182803"/>
    <lineage>
        <taxon>Eukaryota</taxon>
        <taxon>Metazoa</taxon>
        <taxon>Ecdysozoa</taxon>
        <taxon>Arthropoda</taxon>
        <taxon>Chelicerata</taxon>
        <taxon>Arachnida</taxon>
        <taxon>Araneae</taxon>
        <taxon>Araneomorphae</taxon>
        <taxon>Entelegynae</taxon>
        <taxon>Araneoidea</taxon>
        <taxon>Araneidae</taxon>
        <taxon>Araneus</taxon>
    </lineage>
</organism>
<feature type="region of interest" description="Disordered" evidence="1">
    <location>
        <begin position="1"/>
        <end position="46"/>
    </location>
</feature>
<proteinExistence type="predicted"/>
<dbReference type="Proteomes" id="UP000499080">
    <property type="component" value="Unassembled WGS sequence"/>
</dbReference>
<reference evidence="2 3" key="1">
    <citation type="journal article" date="2019" name="Sci. Rep.">
        <title>Orb-weaving spider Araneus ventricosus genome elucidates the spidroin gene catalogue.</title>
        <authorList>
            <person name="Kono N."/>
            <person name="Nakamura H."/>
            <person name="Ohtoshi R."/>
            <person name="Moran D.A.P."/>
            <person name="Shinohara A."/>
            <person name="Yoshida Y."/>
            <person name="Fujiwara M."/>
            <person name="Mori M."/>
            <person name="Tomita M."/>
            <person name="Arakawa K."/>
        </authorList>
    </citation>
    <scope>NUCLEOTIDE SEQUENCE [LARGE SCALE GENOMIC DNA]</scope>
</reference>
<evidence type="ECO:0000313" key="3">
    <source>
        <dbReference type="Proteomes" id="UP000499080"/>
    </source>
</evidence>
<protein>
    <submittedName>
        <fullName evidence="2">Uncharacterized protein</fullName>
    </submittedName>
</protein>
<evidence type="ECO:0000256" key="1">
    <source>
        <dbReference type="SAM" id="MobiDB-lite"/>
    </source>
</evidence>
<keyword evidence="3" id="KW-1185">Reference proteome</keyword>
<feature type="compositionally biased region" description="Polar residues" evidence="1">
    <location>
        <begin position="1"/>
        <end position="10"/>
    </location>
</feature>
<evidence type="ECO:0000313" key="2">
    <source>
        <dbReference type="EMBL" id="GBN61796.1"/>
    </source>
</evidence>
<comment type="caution">
    <text evidence="2">The sequence shown here is derived from an EMBL/GenBank/DDBJ whole genome shotgun (WGS) entry which is preliminary data.</text>
</comment>
<name>A0A4Y2QGE8_ARAVE</name>
<sequence>MIANQGSTQVIYPCRSPPPMEEGLGSEASIYSDPPAEENSQIPPEFSDYFRPHILQHDSLPQELSCRLPNKLLAWQRIGRPHNYAEEGQWNEDGQRRRGFEGGVSKRDWSPFK</sequence>
<accession>A0A4Y2QGE8</accession>